<proteinExistence type="predicted"/>
<accession>A0A365XS62</accession>
<reference evidence="2 3" key="1">
    <citation type="submission" date="2018-05" db="EMBL/GenBank/DDBJ databases">
        <title>Chitinophaga sp. K3CV102501T nov., isolated from isolated from a monsoon evergreen broad-leaved forest soil.</title>
        <authorList>
            <person name="Lv Y."/>
        </authorList>
    </citation>
    <scope>NUCLEOTIDE SEQUENCE [LARGE SCALE GENOMIC DNA]</scope>
    <source>
        <strain evidence="2 3">GDMCC 1.1325</strain>
    </source>
</reference>
<evidence type="ECO:0000259" key="1">
    <source>
        <dbReference type="Pfam" id="PF14344"/>
    </source>
</evidence>
<dbReference type="EMBL" id="QFFJ01000002">
    <property type="protein sequence ID" value="RBL89192.1"/>
    <property type="molecule type" value="Genomic_DNA"/>
</dbReference>
<feature type="domain" description="DUF4397" evidence="1">
    <location>
        <begin position="42"/>
        <end position="153"/>
    </location>
</feature>
<name>A0A365XS62_9BACT</name>
<sequence length="243" mass="26501">MLIKKNRIWAVAALLGGVIGLSSCLKQNNDVTPPRMNYTAAIINGAYLPSSLDIFNNNGKMNAVGPYKTGSSAPFQDRPGVHTFSFRKTNGIGLDSVTQQFDSTKFYTIITYNDAAKNFVARYQEESFAGLSNSKVNFRFLNLSPNVGPVDLYINKKKVASNQAFSPVAPWNADDPYSGLVEYYITLPGETTPLVKGTSRQDASSTQVPFQAGYAYTIYLAGAKDSTGDNKLQLCYLSHTSSL</sequence>
<organism evidence="2 3">
    <name type="scientific">Chitinophaga flava</name>
    <dbReference type="NCBI Taxonomy" id="2259036"/>
    <lineage>
        <taxon>Bacteria</taxon>
        <taxon>Pseudomonadati</taxon>
        <taxon>Bacteroidota</taxon>
        <taxon>Chitinophagia</taxon>
        <taxon>Chitinophagales</taxon>
        <taxon>Chitinophagaceae</taxon>
        <taxon>Chitinophaga</taxon>
    </lineage>
</organism>
<evidence type="ECO:0000313" key="3">
    <source>
        <dbReference type="Proteomes" id="UP000253410"/>
    </source>
</evidence>
<comment type="caution">
    <text evidence="2">The sequence shown here is derived from an EMBL/GenBank/DDBJ whole genome shotgun (WGS) entry which is preliminary data.</text>
</comment>
<dbReference type="InterPro" id="IPR025510">
    <property type="entry name" value="DUF4397"/>
</dbReference>
<dbReference type="Pfam" id="PF14344">
    <property type="entry name" value="DUF4397"/>
    <property type="match status" value="1"/>
</dbReference>
<keyword evidence="3" id="KW-1185">Reference proteome</keyword>
<dbReference type="RefSeq" id="WP_113617939.1">
    <property type="nucleotide sequence ID" value="NZ_QFFJ01000002.1"/>
</dbReference>
<evidence type="ECO:0000313" key="2">
    <source>
        <dbReference type="EMBL" id="RBL89192.1"/>
    </source>
</evidence>
<protein>
    <recommendedName>
        <fullName evidence="1">DUF4397 domain-containing protein</fullName>
    </recommendedName>
</protein>
<dbReference type="PROSITE" id="PS51257">
    <property type="entry name" value="PROKAR_LIPOPROTEIN"/>
    <property type="match status" value="1"/>
</dbReference>
<dbReference type="Proteomes" id="UP000253410">
    <property type="component" value="Unassembled WGS sequence"/>
</dbReference>
<dbReference type="OrthoDB" id="652342at2"/>
<gene>
    <name evidence="2" type="ORF">DF182_21950</name>
</gene>
<dbReference type="AlphaFoldDB" id="A0A365XS62"/>